<evidence type="ECO:0000313" key="1">
    <source>
        <dbReference type="EMBL" id="QEM04273.1"/>
    </source>
</evidence>
<dbReference type="Proteomes" id="UP000663940">
    <property type="component" value="Chromosome"/>
</dbReference>
<gene>
    <name evidence="1" type="ORF">DIU31_012425</name>
    <name evidence="2" type="ORF">J3L21_15155</name>
</gene>
<dbReference type="EMBL" id="CP043451">
    <property type="protein sequence ID" value="QEM04273.1"/>
    <property type="molecule type" value="Genomic_DNA"/>
</dbReference>
<name>A0AAE6JET2_9SPHI</name>
<keyword evidence="4" id="KW-1185">Reference proteome</keyword>
<sequence>MISPEIKVEQLFRLAVLTAALYDNDFETLFTKPATKVVSGRAALFVVWIVSPEKVKKQSITIAVNNHLDNTLFTGLNIII</sequence>
<evidence type="ECO:0000313" key="2">
    <source>
        <dbReference type="EMBL" id="QTE53237.1"/>
    </source>
</evidence>
<dbReference type="Proteomes" id="UP000250557">
    <property type="component" value="Chromosome"/>
</dbReference>
<protein>
    <submittedName>
        <fullName evidence="1">Uncharacterized protein</fullName>
    </submittedName>
</protein>
<evidence type="ECO:0000313" key="4">
    <source>
        <dbReference type="Proteomes" id="UP000663940"/>
    </source>
</evidence>
<dbReference type="RefSeq" id="WP_112655023.1">
    <property type="nucleotide sequence ID" value="NZ_CP043451.1"/>
</dbReference>
<reference evidence="2 4" key="2">
    <citation type="submission" date="2021-03" db="EMBL/GenBank/DDBJ databases">
        <title>Mucilaginibacter strains isolated from gold and copper mining confer multi heavy-metal resistance.</title>
        <authorList>
            <person name="Li Y."/>
        </authorList>
    </citation>
    <scope>NUCLEOTIDE SEQUENCE [LARGE SCALE GENOMIC DNA]</scope>
    <source>
        <strain evidence="2 4">P2-4</strain>
    </source>
</reference>
<dbReference type="AlphaFoldDB" id="A0AAE6JET2"/>
<proteinExistence type="predicted"/>
<evidence type="ECO:0000313" key="3">
    <source>
        <dbReference type="Proteomes" id="UP000250557"/>
    </source>
</evidence>
<accession>A0AAE6JET2</accession>
<organism evidence="1 3">
    <name type="scientific">Mucilaginibacter rubeus</name>
    <dbReference type="NCBI Taxonomy" id="2027860"/>
    <lineage>
        <taxon>Bacteria</taxon>
        <taxon>Pseudomonadati</taxon>
        <taxon>Bacteroidota</taxon>
        <taxon>Sphingobacteriia</taxon>
        <taxon>Sphingobacteriales</taxon>
        <taxon>Sphingobacteriaceae</taxon>
        <taxon>Mucilaginibacter</taxon>
    </lineage>
</organism>
<dbReference type="EMBL" id="CP071880">
    <property type="protein sequence ID" value="QTE53237.1"/>
    <property type="molecule type" value="Genomic_DNA"/>
</dbReference>
<reference evidence="1 3" key="1">
    <citation type="submission" date="2019-08" db="EMBL/GenBank/DDBJ databases">
        <title>Comparative genome analysis confer to the adaptation heavy metal polluted environment.</title>
        <authorList>
            <person name="Li Y."/>
        </authorList>
    </citation>
    <scope>NUCLEOTIDE SEQUENCE [LARGE SCALE GENOMIC DNA]</scope>
    <source>
        <strain evidence="1 3">P2</strain>
    </source>
</reference>